<gene>
    <name evidence="2" type="ORF">NDU88_003967</name>
</gene>
<evidence type="ECO:0000256" key="1">
    <source>
        <dbReference type="SAM" id="MobiDB-lite"/>
    </source>
</evidence>
<name>A0AAV7W904_PLEWA</name>
<comment type="caution">
    <text evidence="2">The sequence shown here is derived from an EMBL/GenBank/DDBJ whole genome shotgun (WGS) entry which is preliminary data.</text>
</comment>
<organism evidence="2 3">
    <name type="scientific">Pleurodeles waltl</name>
    <name type="common">Iberian ribbed newt</name>
    <dbReference type="NCBI Taxonomy" id="8319"/>
    <lineage>
        <taxon>Eukaryota</taxon>
        <taxon>Metazoa</taxon>
        <taxon>Chordata</taxon>
        <taxon>Craniata</taxon>
        <taxon>Vertebrata</taxon>
        <taxon>Euteleostomi</taxon>
        <taxon>Amphibia</taxon>
        <taxon>Batrachia</taxon>
        <taxon>Caudata</taxon>
        <taxon>Salamandroidea</taxon>
        <taxon>Salamandridae</taxon>
        <taxon>Pleurodelinae</taxon>
        <taxon>Pleurodeles</taxon>
    </lineage>
</organism>
<feature type="region of interest" description="Disordered" evidence="1">
    <location>
        <begin position="127"/>
        <end position="253"/>
    </location>
</feature>
<proteinExistence type="predicted"/>
<sequence length="340" mass="35827">MSWSVVSLPRHPFFSFAASAFYSAFSSIRFSEELPVNANLLLFSLVKMYLSVVVCHPAGDCPLRLRFEGILRGALCGRAITVGHPWRRSVVVSRTAAVDRVRLQSDPSYGGEMWEYNLWAIVGPGRAPGGRPQAKPGPQRSPRTSSHLVPAGTSLAAQRRAQAGTHTFTSGDSSWRGCGRLERPADTALSTRPGATMPSAPIPSSGMSSDPLRCESSVGKPRLHFAPTLPRSLQRARTRVPTGPGGPAPLSSGGAAACQRALLGSPPLRLMDLSSRRLYLRFAPGLSSGFLCCEGSTGSARPLHVVPAPRLCHITHALSAAGGRGSRAVFGGPGCGPVCG</sequence>
<dbReference type="EMBL" id="JANPWB010000002">
    <property type="protein sequence ID" value="KAJ1208584.1"/>
    <property type="molecule type" value="Genomic_DNA"/>
</dbReference>
<dbReference type="Proteomes" id="UP001066276">
    <property type="component" value="Chromosome 1_2"/>
</dbReference>
<accession>A0AAV7W904</accession>
<feature type="compositionally biased region" description="Low complexity" evidence="1">
    <location>
        <begin position="127"/>
        <end position="140"/>
    </location>
</feature>
<dbReference type="AlphaFoldDB" id="A0AAV7W904"/>
<keyword evidence="3" id="KW-1185">Reference proteome</keyword>
<protein>
    <submittedName>
        <fullName evidence="2">Uncharacterized protein</fullName>
    </submittedName>
</protein>
<feature type="compositionally biased region" description="Polar residues" evidence="1">
    <location>
        <begin position="164"/>
        <end position="173"/>
    </location>
</feature>
<reference evidence="2" key="1">
    <citation type="journal article" date="2022" name="bioRxiv">
        <title>Sequencing and chromosome-scale assembly of the giantPleurodeles waltlgenome.</title>
        <authorList>
            <person name="Brown T."/>
            <person name="Elewa A."/>
            <person name="Iarovenko S."/>
            <person name="Subramanian E."/>
            <person name="Araus A.J."/>
            <person name="Petzold A."/>
            <person name="Susuki M."/>
            <person name="Suzuki K.-i.T."/>
            <person name="Hayashi T."/>
            <person name="Toyoda A."/>
            <person name="Oliveira C."/>
            <person name="Osipova E."/>
            <person name="Leigh N.D."/>
            <person name="Simon A."/>
            <person name="Yun M.H."/>
        </authorList>
    </citation>
    <scope>NUCLEOTIDE SEQUENCE</scope>
    <source>
        <strain evidence="2">20211129_DDA</strain>
        <tissue evidence="2">Liver</tissue>
    </source>
</reference>
<evidence type="ECO:0000313" key="2">
    <source>
        <dbReference type="EMBL" id="KAJ1208584.1"/>
    </source>
</evidence>
<evidence type="ECO:0000313" key="3">
    <source>
        <dbReference type="Proteomes" id="UP001066276"/>
    </source>
</evidence>